<organism evidence="2 3">
    <name type="scientific">Haematococcus lacustris</name>
    <name type="common">Green alga</name>
    <name type="synonym">Haematococcus pluvialis</name>
    <dbReference type="NCBI Taxonomy" id="44745"/>
    <lineage>
        <taxon>Eukaryota</taxon>
        <taxon>Viridiplantae</taxon>
        <taxon>Chlorophyta</taxon>
        <taxon>core chlorophytes</taxon>
        <taxon>Chlorophyceae</taxon>
        <taxon>CS clade</taxon>
        <taxon>Chlamydomonadales</taxon>
        <taxon>Haematococcaceae</taxon>
        <taxon>Haematococcus</taxon>
    </lineage>
</organism>
<dbReference type="Gene3D" id="6.10.140.1430">
    <property type="match status" value="1"/>
</dbReference>
<proteinExistence type="predicted"/>
<dbReference type="EMBL" id="BLLF01000585">
    <property type="protein sequence ID" value="GFH13188.1"/>
    <property type="molecule type" value="Genomic_DNA"/>
</dbReference>
<dbReference type="Proteomes" id="UP000485058">
    <property type="component" value="Unassembled WGS sequence"/>
</dbReference>
<evidence type="ECO:0000256" key="1">
    <source>
        <dbReference type="SAM" id="MobiDB-lite"/>
    </source>
</evidence>
<name>A0A699Z0W3_HAELA</name>
<feature type="region of interest" description="Disordered" evidence="1">
    <location>
        <begin position="26"/>
        <end position="84"/>
    </location>
</feature>
<comment type="caution">
    <text evidence="2">The sequence shown here is derived from an EMBL/GenBank/DDBJ whole genome shotgun (WGS) entry which is preliminary data.</text>
</comment>
<evidence type="ECO:0000313" key="2">
    <source>
        <dbReference type="EMBL" id="GFH13188.1"/>
    </source>
</evidence>
<evidence type="ECO:0000313" key="3">
    <source>
        <dbReference type="Proteomes" id="UP000485058"/>
    </source>
</evidence>
<protein>
    <submittedName>
        <fullName evidence="2">Uncharacterized protein</fullName>
    </submittedName>
</protein>
<feature type="compositionally biased region" description="Basic and acidic residues" evidence="1">
    <location>
        <begin position="26"/>
        <end position="42"/>
    </location>
</feature>
<gene>
    <name evidence="2" type="ORF">HaLaN_09020</name>
</gene>
<feature type="compositionally biased region" description="Basic and acidic residues" evidence="1">
    <location>
        <begin position="67"/>
        <end position="77"/>
    </location>
</feature>
<reference evidence="2 3" key="1">
    <citation type="submission" date="2020-02" db="EMBL/GenBank/DDBJ databases">
        <title>Draft genome sequence of Haematococcus lacustris strain NIES-144.</title>
        <authorList>
            <person name="Morimoto D."/>
            <person name="Nakagawa S."/>
            <person name="Yoshida T."/>
            <person name="Sawayama S."/>
        </authorList>
    </citation>
    <scope>NUCLEOTIDE SEQUENCE [LARGE SCALE GENOMIC DNA]</scope>
    <source>
        <strain evidence="2 3">NIES-144</strain>
    </source>
</reference>
<accession>A0A699Z0W3</accession>
<dbReference type="AlphaFoldDB" id="A0A699Z0W3"/>
<sequence>MSAIDKAKEAVQQIGHRVEETITELKHEAAHSGDRASEATRDAHRHAKETATTASHVAGEQAQQAHHAGESLIDKTAHALGIHK</sequence>
<keyword evidence="3" id="KW-1185">Reference proteome</keyword>